<dbReference type="SUPFAM" id="SSF55486">
    <property type="entry name" value="Metalloproteases ('zincins'), catalytic domain"/>
    <property type="match status" value="1"/>
</dbReference>
<keyword evidence="2" id="KW-0645">Protease</keyword>
<dbReference type="PANTHER" id="PTHR15910">
    <property type="entry name" value="ARCHAEMETZINCIN"/>
    <property type="match status" value="1"/>
</dbReference>
<keyword evidence="6" id="KW-0482">Metalloprotease</keyword>
<gene>
    <name evidence="7" type="ORF">LCGC14_0882450</name>
</gene>
<dbReference type="EMBL" id="LAZR01002784">
    <property type="protein sequence ID" value="KKN25666.1"/>
    <property type="molecule type" value="Genomic_DNA"/>
</dbReference>
<evidence type="ECO:0000256" key="4">
    <source>
        <dbReference type="ARBA" id="ARBA00022801"/>
    </source>
</evidence>
<dbReference type="Pfam" id="PF07998">
    <property type="entry name" value="Peptidase_M54"/>
    <property type="match status" value="1"/>
</dbReference>
<evidence type="ECO:0000256" key="5">
    <source>
        <dbReference type="ARBA" id="ARBA00022833"/>
    </source>
</evidence>
<keyword evidence="3" id="KW-0479">Metal-binding</keyword>
<sequence>MPKLQKYIHKILKYKGKLKKIISRIGISYSEEFELIDEIPEKLLLPCYLGILFCGDFEINNLFTKIKFYLNSVYASFFFDIRNLGKYNFTAELFSKGVKREFKEMKKSSGLIKLHPTNKFYQILINKRNEESLGMIIALTDLPIYSSNDDNILFLFGEAHLKHRCCVVSSLKLREYDKKNIELFEIRVIKEILHEVGHLILGPDHCPNEICVMRFSNNIKEVDNKSISLCDLCNNKLLRIQDRYNF</sequence>
<dbReference type="GO" id="GO:0046872">
    <property type="term" value="F:metal ion binding"/>
    <property type="evidence" value="ECO:0007669"/>
    <property type="project" value="UniProtKB-KW"/>
</dbReference>
<dbReference type="CDD" id="cd11375">
    <property type="entry name" value="Peptidase_M54"/>
    <property type="match status" value="1"/>
</dbReference>
<evidence type="ECO:0000256" key="1">
    <source>
        <dbReference type="ARBA" id="ARBA00001947"/>
    </source>
</evidence>
<dbReference type="PANTHER" id="PTHR15910:SF1">
    <property type="entry name" value="ARCHAEMETZINCIN-2"/>
    <property type="match status" value="1"/>
</dbReference>
<comment type="cofactor">
    <cofactor evidence="1">
        <name>Zn(2+)</name>
        <dbReference type="ChEBI" id="CHEBI:29105"/>
    </cofactor>
</comment>
<evidence type="ECO:0000256" key="3">
    <source>
        <dbReference type="ARBA" id="ARBA00022723"/>
    </source>
</evidence>
<evidence type="ECO:0000256" key="6">
    <source>
        <dbReference type="ARBA" id="ARBA00023049"/>
    </source>
</evidence>
<keyword evidence="5" id="KW-0862">Zinc</keyword>
<name>A0A0F9RL11_9ZZZZ</name>
<dbReference type="GO" id="GO:0006508">
    <property type="term" value="P:proteolysis"/>
    <property type="evidence" value="ECO:0007669"/>
    <property type="project" value="UniProtKB-KW"/>
</dbReference>
<dbReference type="InterPro" id="IPR012962">
    <property type="entry name" value="Pept_M54_archaemetzincn"/>
</dbReference>
<dbReference type="InterPro" id="IPR024079">
    <property type="entry name" value="MetalloPept_cat_dom_sf"/>
</dbReference>
<reference evidence="7" key="1">
    <citation type="journal article" date="2015" name="Nature">
        <title>Complex archaea that bridge the gap between prokaryotes and eukaryotes.</title>
        <authorList>
            <person name="Spang A."/>
            <person name="Saw J.H."/>
            <person name="Jorgensen S.L."/>
            <person name="Zaremba-Niedzwiedzka K."/>
            <person name="Martijn J."/>
            <person name="Lind A.E."/>
            <person name="van Eijk R."/>
            <person name="Schleper C."/>
            <person name="Guy L."/>
            <person name="Ettema T.J."/>
        </authorList>
    </citation>
    <scope>NUCLEOTIDE SEQUENCE</scope>
</reference>
<comment type="caution">
    <text evidence="7">The sequence shown here is derived from an EMBL/GenBank/DDBJ whole genome shotgun (WGS) entry which is preliminary data.</text>
</comment>
<dbReference type="GO" id="GO:0008237">
    <property type="term" value="F:metallopeptidase activity"/>
    <property type="evidence" value="ECO:0007669"/>
    <property type="project" value="UniProtKB-KW"/>
</dbReference>
<evidence type="ECO:0000313" key="7">
    <source>
        <dbReference type="EMBL" id="KKN25666.1"/>
    </source>
</evidence>
<dbReference type="Gene3D" id="3.40.390.10">
    <property type="entry name" value="Collagenase (Catalytic Domain)"/>
    <property type="match status" value="1"/>
</dbReference>
<keyword evidence="4" id="KW-0378">Hydrolase</keyword>
<organism evidence="7">
    <name type="scientific">marine sediment metagenome</name>
    <dbReference type="NCBI Taxonomy" id="412755"/>
    <lineage>
        <taxon>unclassified sequences</taxon>
        <taxon>metagenomes</taxon>
        <taxon>ecological metagenomes</taxon>
    </lineage>
</organism>
<evidence type="ECO:0008006" key="8">
    <source>
        <dbReference type="Google" id="ProtNLM"/>
    </source>
</evidence>
<protein>
    <recommendedName>
        <fullName evidence="8">Archaemetzincin</fullName>
    </recommendedName>
</protein>
<accession>A0A0F9RL11</accession>
<proteinExistence type="predicted"/>
<dbReference type="AlphaFoldDB" id="A0A0F9RL11"/>
<evidence type="ECO:0000256" key="2">
    <source>
        <dbReference type="ARBA" id="ARBA00022670"/>
    </source>
</evidence>